<dbReference type="AlphaFoldDB" id="A0A0R1F3M4"/>
<dbReference type="SUPFAM" id="SSF89447">
    <property type="entry name" value="AbrB/MazE/MraZ-like"/>
    <property type="match status" value="1"/>
</dbReference>
<proteinExistence type="predicted"/>
<dbReference type="GO" id="GO:0003700">
    <property type="term" value="F:DNA-binding transcription factor activity"/>
    <property type="evidence" value="ECO:0007669"/>
    <property type="project" value="InterPro"/>
</dbReference>
<dbReference type="Proteomes" id="UP000051984">
    <property type="component" value="Unassembled WGS sequence"/>
</dbReference>
<dbReference type="GO" id="GO:0003677">
    <property type="term" value="F:DNA binding"/>
    <property type="evidence" value="ECO:0007669"/>
    <property type="project" value="InterPro"/>
</dbReference>
<accession>A0A0R1F3M4</accession>
<dbReference type="GO" id="GO:0097351">
    <property type="term" value="F:toxin sequestering activity"/>
    <property type="evidence" value="ECO:0007669"/>
    <property type="project" value="InterPro"/>
</dbReference>
<organism evidence="3 4">
    <name type="scientific">Lacticaseibacillus zeae DSM 20178 = KCTC 3804</name>
    <dbReference type="NCBI Taxonomy" id="1423816"/>
    <lineage>
        <taxon>Bacteria</taxon>
        <taxon>Bacillati</taxon>
        <taxon>Bacillota</taxon>
        <taxon>Bacilli</taxon>
        <taxon>Lactobacillales</taxon>
        <taxon>Lactobacillaceae</taxon>
        <taxon>Lacticaseibacillus</taxon>
    </lineage>
</organism>
<protein>
    <recommendedName>
        <fullName evidence="2">SpoVT-AbrB domain-containing protein</fullName>
    </recommendedName>
</protein>
<dbReference type="NCBIfam" id="TIGR01439">
    <property type="entry name" value="lp_hng_hel_AbrB"/>
    <property type="match status" value="1"/>
</dbReference>
<evidence type="ECO:0000313" key="4">
    <source>
        <dbReference type="Proteomes" id="UP000051984"/>
    </source>
</evidence>
<dbReference type="InterPro" id="IPR031848">
    <property type="entry name" value="PrlF_antitoxin"/>
</dbReference>
<dbReference type="EMBL" id="AZCT01000001">
    <property type="protein sequence ID" value="KRK13714.1"/>
    <property type="molecule type" value="Genomic_DNA"/>
</dbReference>
<feature type="region of interest" description="Disordered" evidence="1">
    <location>
        <begin position="69"/>
        <end position="90"/>
    </location>
</feature>
<dbReference type="PATRIC" id="fig|1423816.3.peg.280"/>
<dbReference type="Gene3D" id="2.10.260.10">
    <property type="match status" value="1"/>
</dbReference>
<dbReference type="InterPro" id="IPR007159">
    <property type="entry name" value="SpoVT-AbrB_dom"/>
</dbReference>
<sequence>MVTSKHTTLAVAKMTSKHQITIPKVVREKLGLTDHDKLVFQLTDHGQVMIDKEQKSDLWSIIREQDAAHGSIDTPEPDWGKDVGAELIDD</sequence>
<gene>
    <name evidence="3" type="ORF">FD51_GL000275</name>
</gene>
<comment type="caution">
    <text evidence="3">The sequence shown here is derived from an EMBL/GenBank/DDBJ whole genome shotgun (WGS) entry which is preliminary data.</text>
</comment>
<dbReference type="GO" id="GO:0001558">
    <property type="term" value="P:regulation of cell growth"/>
    <property type="evidence" value="ECO:0007669"/>
    <property type="project" value="InterPro"/>
</dbReference>
<dbReference type="SMART" id="SM00966">
    <property type="entry name" value="SpoVT_AbrB"/>
    <property type="match status" value="1"/>
</dbReference>
<evidence type="ECO:0000313" key="3">
    <source>
        <dbReference type="EMBL" id="KRK13714.1"/>
    </source>
</evidence>
<dbReference type="InterPro" id="IPR037914">
    <property type="entry name" value="SpoVT-AbrB_sf"/>
</dbReference>
<reference evidence="3 4" key="1">
    <citation type="journal article" date="2015" name="Genome Announc.">
        <title>Expanding the biotechnology potential of lactobacilli through comparative genomics of 213 strains and associated genera.</title>
        <authorList>
            <person name="Sun Z."/>
            <person name="Harris H.M."/>
            <person name="McCann A."/>
            <person name="Guo C."/>
            <person name="Argimon S."/>
            <person name="Zhang W."/>
            <person name="Yang X."/>
            <person name="Jeffery I.B."/>
            <person name="Cooney J.C."/>
            <person name="Kagawa T.F."/>
            <person name="Liu W."/>
            <person name="Song Y."/>
            <person name="Salvetti E."/>
            <person name="Wrobel A."/>
            <person name="Rasinkangas P."/>
            <person name="Parkhill J."/>
            <person name="Rea M.C."/>
            <person name="O'Sullivan O."/>
            <person name="Ritari J."/>
            <person name="Douillard F.P."/>
            <person name="Paul Ross R."/>
            <person name="Yang R."/>
            <person name="Briner A.E."/>
            <person name="Felis G.E."/>
            <person name="de Vos W.M."/>
            <person name="Barrangou R."/>
            <person name="Klaenhammer T.R."/>
            <person name="Caufield P.W."/>
            <person name="Cui Y."/>
            <person name="Zhang H."/>
            <person name="O'Toole P.W."/>
        </authorList>
    </citation>
    <scope>NUCLEOTIDE SEQUENCE [LARGE SCALE GENOMIC DNA]</scope>
    <source>
        <strain evidence="3 4">DSM 20178</strain>
    </source>
</reference>
<evidence type="ECO:0000256" key="1">
    <source>
        <dbReference type="SAM" id="MobiDB-lite"/>
    </source>
</evidence>
<feature type="domain" description="SpoVT-AbrB" evidence="2">
    <location>
        <begin position="12"/>
        <end position="58"/>
    </location>
</feature>
<evidence type="ECO:0000259" key="2">
    <source>
        <dbReference type="SMART" id="SM00966"/>
    </source>
</evidence>
<dbReference type="eggNOG" id="COG2002">
    <property type="taxonomic scope" value="Bacteria"/>
</dbReference>
<dbReference type="Pfam" id="PF15937">
    <property type="entry name" value="PrlF_antitoxin"/>
    <property type="match status" value="1"/>
</dbReference>
<dbReference type="RefSeq" id="WP_010488305.1">
    <property type="nucleotide sequence ID" value="NZ_AZCT01000001.1"/>
</dbReference>
<name>A0A0R1F3M4_LACZE</name>